<dbReference type="EMBL" id="CP067140">
    <property type="protein sequence ID" value="WCR04559.1"/>
    <property type="molecule type" value="Genomic_DNA"/>
</dbReference>
<reference evidence="1 3" key="1">
    <citation type="submission" date="2017-01" db="EMBL/GenBank/DDBJ databases">
        <authorList>
            <person name="Varghese N."/>
            <person name="Submissions S."/>
        </authorList>
    </citation>
    <scope>NUCLEOTIDE SEQUENCE [LARGE SCALE GENOMIC DNA]</scope>
    <source>
        <strain evidence="1 3">DSM 18447</strain>
    </source>
</reference>
<dbReference type="EMBL" id="FTOU01000007">
    <property type="protein sequence ID" value="SIS86797.1"/>
    <property type="molecule type" value="Genomic_DNA"/>
</dbReference>
<protein>
    <submittedName>
        <fullName evidence="1">Uncharacterized protein</fullName>
    </submittedName>
</protein>
<evidence type="ECO:0000313" key="2">
    <source>
        <dbReference type="EMBL" id="WCR04559.1"/>
    </source>
</evidence>
<name>A0AA45W4M9_9RHOB</name>
<dbReference type="Proteomes" id="UP000186216">
    <property type="component" value="Unassembled WGS sequence"/>
</dbReference>
<accession>A0AA45W4M9</accession>
<evidence type="ECO:0000313" key="3">
    <source>
        <dbReference type="Proteomes" id="UP000186216"/>
    </source>
</evidence>
<dbReference type="AlphaFoldDB" id="A0AA45W4M9"/>
<organism evidence="1 3">
    <name type="scientific">Paracoccus saliphilus</name>
    <dbReference type="NCBI Taxonomy" id="405559"/>
    <lineage>
        <taxon>Bacteria</taxon>
        <taxon>Pseudomonadati</taxon>
        <taxon>Pseudomonadota</taxon>
        <taxon>Alphaproteobacteria</taxon>
        <taxon>Rhodobacterales</taxon>
        <taxon>Paracoccaceae</taxon>
        <taxon>Paracoccus</taxon>
    </lineage>
</organism>
<keyword evidence="4" id="KW-1185">Reference proteome</keyword>
<dbReference type="Proteomes" id="UP001215549">
    <property type="component" value="Chromosome"/>
</dbReference>
<gene>
    <name evidence="2" type="ORF">JHX88_07530</name>
    <name evidence="1" type="ORF">SAMN05421772_10716</name>
</gene>
<evidence type="ECO:0000313" key="4">
    <source>
        <dbReference type="Proteomes" id="UP001215549"/>
    </source>
</evidence>
<evidence type="ECO:0000313" key="1">
    <source>
        <dbReference type="EMBL" id="SIS86797.1"/>
    </source>
</evidence>
<sequence>MKNFERRLERLEEREKPIRILIAEPGETQAEVQARYPGEKVVVIDYADRAL</sequence>
<dbReference type="RefSeq" id="WP_176011439.1">
    <property type="nucleotide sequence ID" value="NZ_CP067140.1"/>
</dbReference>
<reference evidence="2 4" key="2">
    <citation type="submission" date="2021-01" db="EMBL/GenBank/DDBJ databases">
        <title>Biogeographic distribution of Paracoccus.</title>
        <authorList>
            <person name="Hollensteiner J."/>
            <person name="Leineberger J."/>
            <person name="Brinkhoff T."/>
            <person name="Daniel R."/>
        </authorList>
    </citation>
    <scope>NUCLEOTIDE SEQUENCE [LARGE SCALE GENOMIC DNA]</scope>
    <source>
        <strain evidence="2 4">DSM 18447</strain>
    </source>
</reference>
<proteinExistence type="predicted"/>